<organism evidence="2 3">
    <name type="scientific">Amycolatopsis ultiminotia</name>
    <dbReference type="NCBI Taxonomy" id="543629"/>
    <lineage>
        <taxon>Bacteria</taxon>
        <taxon>Bacillati</taxon>
        <taxon>Actinomycetota</taxon>
        <taxon>Actinomycetes</taxon>
        <taxon>Pseudonocardiales</taxon>
        <taxon>Pseudonocardiaceae</taxon>
        <taxon>Amycolatopsis</taxon>
    </lineage>
</organism>
<feature type="region of interest" description="Disordered" evidence="1">
    <location>
        <begin position="49"/>
        <end position="75"/>
    </location>
</feature>
<evidence type="ECO:0000313" key="2">
    <source>
        <dbReference type="EMBL" id="GAA3561206.1"/>
    </source>
</evidence>
<proteinExistence type="predicted"/>
<dbReference type="EMBL" id="BAAAZN010000011">
    <property type="protein sequence ID" value="GAA3561206.1"/>
    <property type="molecule type" value="Genomic_DNA"/>
</dbReference>
<dbReference type="Proteomes" id="UP001500689">
    <property type="component" value="Unassembled WGS sequence"/>
</dbReference>
<keyword evidence="3" id="KW-1185">Reference proteome</keyword>
<name>A0ABP6X466_9PSEU</name>
<protein>
    <submittedName>
        <fullName evidence="2">Uncharacterized protein</fullName>
    </submittedName>
</protein>
<comment type="caution">
    <text evidence="2">The sequence shown here is derived from an EMBL/GenBank/DDBJ whole genome shotgun (WGS) entry which is preliminary data.</text>
</comment>
<gene>
    <name evidence="2" type="ORF">GCM10022222_51210</name>
</gene>
<evidence type="ECO:0000256" key="1">
    <source>
        <dbReference type="SAM" id="MobiDB-lite"/>
    </source>
</evidence>
<evidence type="ECO:0000313" key="3">
    <source>
        <dbReference type="Proteomes" id="UP001500689"/>
    </source>
</evidence>
<reference evidence="3" key="1">
    <citation type="journal article" date="2019" name="Int. J. Syst. Evol. Microbiol.">
        <title>The Global Catalogue of Microorganisms (GCM) 10K type strain sequencing project: providing services to taxonomists for standard genome sequencing and annotation.</title>
        <authorList>
            <consortium name="The Broad Institute Genomics Platform"/>
            <consortium name="The Broad Institute Genome Sequencing Center for Infectious Disease"/>
            <person name="Wu L."/>
            <person name="Ma J."/>
        </authorList>
    </citation>
    <scope>NUCLEOTIDE SEQUENCE [LARGE SCALE GENOMIC DNA]</scope>
    <source>
        <strain evidence="3">JCM 16898</strain>
    </source>
</reference>
<accession>A0ABP6X466</accession>
<sequence>MATRLDCGAAGTLKRVSHEAICQWACAQPVATLRAELIRLRTGRTRRSSYDRLRRPGSANRIITTSDPRRWRGAP</sequence>